<sequence length="322" mass="35189">MIKYDLVIIGGGPSGMMAAIAARENGIKDILIIDREIELGGMLINCIHSGFTSKYIEGDLTAPEYIQSLVDKLIEYEIEYKTSTDVISVHTNKTIVAVNEEGILEISSRAIILAMGCRERPLGYKNILSHRCSGIITSLSTLKLVNRAGIMPGKEVLVLGSGDPALFATRSLVLEGAKIKGIIETTEGLSAINEEVKNFIKDFNIPIMLKSRVINVFGKERVEGVNIGLLDENNKVVPNSKSYISCDTLVLSIYLHPENTLALKAGIDIDSESSKMILKDNMETSIEGIFACGTVVKGYEQINKIEIESELVGKYVAEYLNN</sequence>
<dbReference type="PANTHER" id="PTHR42949">
    <property type="entry name" value="ANAEROBIC GLYCEROL-3-PHOSPHATE DEHYDROGENASE SUBUNIT B"/>
    <property type="match status" value="1"/>
</dbReference>
<organism evidence="3 4">
    <name type="scientific">Clostridium argentinense CDC 2741</name>
    <dbReference type="NCBI Taxonomy" id="1418104"/>
    <lineage>
        <taxon>Bacteria</taxon>
        <taxon>Bacillati</taxon>
        <taxon>Bacillota</taxon>
        <taxon>Clostridia</taxon>
        <taxon>Eubacteriales</taxon>
        <taxon>Clostridiaceae</taxon>
        <taxon>Clostridium</taxon>
    </lineage>
</organism>
<evidence type="ECO:0000259" key="2">
    <source>
        <dbReference type="Pfam" id="PF07992"/>
    </source>
</evidence>
<proteinExistence type="predicted"/>
<name>A0A0C1UDM9_9CLOT</name>
<protein>
    <submittedName>
        <fullName evidence="3">Pyridine nucleotide-disulfide oxidoreductase family protein</fullName>
    </submittedName>
</protein>
<comment type="caution">
    <text evidence="3">The sequence shown here is derived from an EMBL/GenBank/DDBJ whole genome shotgun (WGS) entry which is preliminary data.</text>
</comment>
<dbReference type="PANTHER" id="PTHR42949:SF3">
    <property type="entry name" value="ANAEROBIC GLYCEROL-3-PHOSPHATE DEHYDROGENASE SUBUNIT B"/>
    <property type="match status" value="1"/>
</dbReference>
<dbReference type="PRINTS" id="PR00469">
    <property type="entry name" value="PNDRDTASEII"/>
</dbReference>
<reference evidence="3 4" key="1">
    <citation type="journal article" date="2015" name="Infect. Genet. Evol.">
        <title>Genomic sequences of six botulinum neurotoxin-producing strains representing three clostridial species illustrate the mobility and diversity of botulinum neurotoxin genes.</title>
        <authorList>
            <person name="Smith T.J."/>
            <person name="Hill K.K."/>
            <person name="Xie G."/>
            <person name="Foley B.T."/>
            <person name="Williamson C.H."/>
            <person name="Foster J.T."/>
            <person name="Johnson S.L."/>
            <person name="Chertkov O."/>
            <person name="Teshima H."/>
            <person name="Gibbons H.S."/>
            <person name="Johnsky L.A."/>
            <person name="Karavis M.A."/>
            <person name="Smith L.A."/>
        </authorList>
    </citation>
    <scope>NUCLEOTIDE SEQUENCE [LARGE SCALE GENOMIC DNA]</scope>
    <source>
        <strain evidence="3 4">CDC 2741</strain>
    </source>
</reference>
<keyword evidence="1" id="KW-0560">Oxidoreductase</keyword>
<dbReference type="SUPFAM" id="SSF51905">
    <property type="entry name" value="FAD/NAD(P)-binding domain"/>
    <property type="match status" value="2"/>
</dbReference>
<dbReference type="Pfam" id="PF07992">
    <property type="entry name" value="Pyr_redox_2"/>
    <property type="match status" value="1"/>
</dbReference>
<evidence type="ECO:0000313" key="4">
    <source>
        <dbReference type="Proteomes" id="UP000031366"/>
    </source>
</evidence>
<dbReference type="AlphaFoldDB" id="A0A0C1UDM9"/>
<dbReference type="InterPro" id="IPR023753">
    <property type="entry name" value="FAD/NAD-binding_dom"/>
</dbReference>
<dbReference type="STRING" id="29341.RSJ17_20175"/>
<dbReference type="RefSeq" id="WP_039635558.1">
    <property type="nucleotide sequence ID" value="NZ_AYSO01000019.1"/>
</dbReference>
<dbReference type="PRINTS" id="PR00368">
    <property type="entry name" value="FADPNR"/>
</dbReference>
<evidence type="ECO:0000256" key="1">
    <source>
        <dbReference type="ARBA" id="ARBA00023002"/>
    </source>
</evidence>
<dbReference type="GO" id="GO:0016491">
    <property type="term" value="F:oxidoreductase activity"/>
    <property type="evidence" value="ECO:0007669"/>
    <property type="project" value="UniProtKB-KW"/>
</dbReference>
<dbReference type="InterPro" id="IPR051691">
    <property type="entry name" value="Metab_Enz_Cyan_OpOx_G3PDH"/>
</dbReference>
<gene>
    <name evidence="3" type="ORF">U732_2816</name>
</gene>
<dbReference type="InterPro" id="IPR036188">
    <property type="entry name" value="FAD/NAD-bd_sf"/>
</dbReference>
<accession>A0A0C1UDM9</accession>
<dbReference type="OrthoDB" id="9776839at2"/>
<feature type="domain" description="FAD/NAD(P)-binding" evidence="2">
    <location>
        <begin position="4"/>
        <end position="302"/>
    </location>
</feature>
<evidence type="ECO:0000313" key="3">
    <source>
        <dbReference type="EMBL" id="KIE45515.1"/>
    </source>
</evidence>
<keyword evidence="4" id="KW-1185">Reference proteome</keyword>
<dbReference type="EMBL" id="AYSO01000019">
    <property type="protein sequence ID" value="KIE45515.1"/>
    <property type="molecule type" value="Genomic_DNA"/>
</dbReference>
<dbReference type="Gene3D" id="3.50.50.60">
    <property type="entry name" value="FAD/NAD(P)-binding domain"/>
    <property type="match status" value="2"/>
</dbReference>
<dbReference type="Proteomes" id="UP000031366">
    <property type="component" value="Unassembled WGS sequence"/>
</dbReference>